<organism evidence="1 2">
    <name type="scientific">Nephila pilipes</name>
    <name type="common">Giant wood spider</name>
    <name type="synonym">Nephila maculata</name>
    <dbReference type="NCBI Taxonomy" id="299642"/>
    <lineage>
        <taxon>Eukaryota</taxon>
        <taxon>Metazoa</taxon>
        <taxon>Ecdysozoa</taxon>
        <taxon>Arthropoda</taxon>
        <taxon>Chelicerata</taxon>
        <taxon>Arachnida</taxon>
        <taxon>Araneae</taxon>
        <taxon>Araneomorphae</taxon>
        <taxon>Entelegynae</taxon>
        <taxon>Araneoidea</taxon>
        <taxon>Nephilidae</taxon>
        <taxon>Nephila</taxon>
    </lineage>
</organism>
<dbReference type="AlphaFoldDB" id="A0A8X6QCP7"/>
<gene>
    <name evidence="1" type="ORF">NPIL_25771</name>
</gene>
<evidence type="ECO:0000313" key="1">
    <source>
        <dbReference type="EMBL" id="GFU19504.1"/>
    </source>
</evidence>
<keyword evidence="2" id="KW-1185">Reference proteome</keyword>
<evidence type="ECO:0000313" key="2">
    <source>
        <dbReference type="Proteomes" id="UP000887013"/>
    </source>
</evidence>
<comment type="caution">
    <text evidence="1">The sequence shown here is derived from an EMBL/GenBank/DDBJ whole genome shotgun (WGS) entry which is preliminary data.</text>
</comment>
<accession>A0A8X6QCP7</accession>
<dbReference type="Proteomes" id="UP000887013">
    <property type="component" value="Unassembled WGS sequence"/>
</dbReference>
<protein>
    <submittedName>
        <fullName evidence="1">Uncharacterized protein</fullName>
    </submittedName>
</protein>
<feature type="non-terminal residue" evidence="1">
    <location>
        <position position="1"/>
    </location>
</feature>
<dbReference type="EMBL" id="BMAW01031073">
    <property type="protein sequence ID" value="GFU19504.1"/>
    <property type="molecule type" value="Genomic_DNA"/>
</dbReference>
<proteinExistence type="predicted"/>
<name>A0A8X6QCP7_NEPPI</name>
<sequence length="26" mass="3044">LKGHVERVHDYDLKSLVIEIVGTHVW</sequence>
<reference evidence="1" key="1">
    <citation type="submission" date="2020-08" db="EMBL/GenBank/DDBJ databases">
        <title>Multicomponent nature underlies the extraordinary mechanical properties of spider dragline silk.</title>
        <authorList>
            <person name="Kono N."/>
            <person name="Nakamura H."/>
            <person name="Mori M."/>
            <person name="Yoshida Y."/>
            <person name="Ohtoshi R."/>
            <person name="Malay A.D."/>
            <person name="Moran D.A.P."/>
            <person name="Tomita M."/>
            <person name="Numata K."/>
            <person name="Arakawa K."/>
        </authorList>
    </citation>
    <scope>NUCLEOTIDE SEQUENCE</scope>
</reference>